<comment type="subcellular location">
    <subcellularLocation>
        <location evidence="1">Cell membrane</location>
        <topology evidence="1">Multi-pass membrane protein</topology>
    </subcellularLocation>
</comment>
<gene>
    <name evidence="11" type="ORF">GCM10025876_26760</name>
</gene>
<dbReference type="SUPFAM" id="SSF55961">
    <property type="entry name" value="Bet v1-like"/>
    <property type="match status" value="1"/>
</dbReference>
<sequence>MQITHTHRFHASVEDVMSMLADESFAHVRGATGDAEDGDAVVSGTADGPFHVSIRRTMPSTTIPQEFRSFVGSSLTVKYTEAWQGPAEDGRHATFSVEIMGAPGHASGRLSVTPDGDGSVFQVDGTVSVKVPLFGAMIAQAVSKAVLRGLEAEARGGRRLARRPLTMRSPALLVLLGGMLGGALRIGIDVAFPPTSHGVPWDLLLINVAGSAMLGWLDGRIEVRGAVWWQPLVGTGMLGASPPSRRSRH</sequence>
<keyword evidence="5 10" id="KW-0472">Membrane</keyword>
<evidence type="ECO:0000256" key="9">
    <source>
        <dbReference type="ARBA" id="ARBA00049940"/>
    </source>
</evidence>
<accession>A0ABQ6IIA1</accession>
<dbReference type="RefSeq" id="WP_284328595.1">
    <property type="nucleotide sequence ID" value="NZ_BSUN01000001.1"/>
</dbReference>
<comment type="function">
    <text evidence="9">Fluoride-specific ion channel. Important for reducing fluoride concentration in the cell, thus reducing its toxicity.</text>
</comment>
<comment type="caution">
    <text evidence="11">The sequence shown here is derived from an EMBL/GenBank/DDBJ whole genome shotgun (WGS) entry which is preliminary data.</text>
</comment>
<dbReference type="InterPro" id="IPR019639">
    <property type="entry name" value="DUF2505"/>
</dbReference>
<evidence type="ECO:0000256" key="5">
    <source>
        <dbReference type="ARBA" id="ARBA00023136"/>
    </source>
</evidence>
<evidence type="ECO:0000256" key="2">
    <source>
        <dbReference type="ARBA" id="ARBA00022475"/>
    </source>
</evidence>
<keyword evidence="6" id="KW-0813">Transport</keyword>
<feature type="transmembrane region" description="Helical" evidence="10">
    <location>
        <begin position="198"/>
        <end position="217"/>
    </location>
</feature>
<dbReference type="InterPro" id="IPR003691">
    <property type="entry name" value="FluC"/>
</dbReference>
<dbReference type="Gene3D" id="3.30.530.20">
    <property type="match status" value="1"/>
</dbReference>
<comment type="catalytic activity">
    <reaction evidence="8">
        <text>fluoride(in) = fluoride(out)</text>
        <dbReference type="Rhea" id="RHEA:76159"/>
        <dbReference type="ChEBI" id="CHEBI:17051"/>
    </reaction>
    <physiologicalReaction direction="left-to-right" evidence="8">
        <dbReference type="Rhea" id="RHEA:76160"/>
    </physiologicalReaction>
</comment>
<keyword evidence="6" id="KW-0407">Ion channel</keyword>
<dbReference type="Pfam" id="PF02537">
    <property type="entry name" value="CRCB"/>
    <property type="match status" value="1"/>
</dbReference>
<dbReference type="Proteomes" id="UP001157125">
    <property type="component" value="Unassembled WGS sequence"/>
</dbReference>
<evidence type="ECO:0000313" key="11">
    <source>
        <dbReference type="EMBL" id="GMA36472.1"/>
    </source>
</evidence>
<evidence type="ECO:0000256" key="4">
    <source>
        <dbReference type="ARBA" id="ARBA00022989"/>
    </source>
</evidence>
<comment type="similarity">
    <text evidence="7 10">Belongs to the fluoride channel Fluc/FEX (TC 1.A.43) family.</text>
</comment>
<evidence type="ECO:0000256" key="10">
    <source>
        <dbReference type="RuleBase" id="RU004340"/>
    </source>
</evidence>
<evidence type="ECO:0000256" key="8">
    <source>
        <dbReference type="ARBA" id="ARBA00035585"/>
    </source>
</evidence>
<protein>
    <recommendedName>
        <fullName evidence="10">Fluoride-specific ion channel</fullName>
    </recommendedName>
</protein>
<evidence type="ECO:0000256" key="6">
    <source>
        <dbReference type="ARBA" id="ARBA00023303"/>
    </source>
</evidence>
<keyword evidence="6" id="KW-0406">Ion transport</keyword>
<evidence type="ECO:0000256" key="1">
    <source>
        <dbReference type="ARBA" id="ARBA00004651"/>
    </source>
</evidence>
<dbReference type="InterPro" id="IPR023393">
    <property type="entry name" value="START-like_dom_sf"/>
</dbReference>
<dbReference type="EMBL" id="BSUN01000001">
    <property type="protein sequence ID" value="GMA36472.1"/>
    <property type="molecule type" value="Genomic_DNA"/>
</dbReference>
<keyword evidence="3 10" id="KW-0812">Transmembrane</keyword>
<keyword evidence="2" id="KW-1003">Cell membrane</keyword>
<evidence type="ECO:0000256" key="3">
    <source>
        <dbReference type="ARBA" id="ARBA00022692"/>
    </source>
</evidence>
<feature type="transmembrane region" description="Helical" evidence="10">
    <location>
        <begin position="171"/>
        <end position="192"/>
    </location>
</feature>
<reference evidence="12" key="1">
    <citation type="journal article" date="2019" name="Int. J. Syst. Evol. Microbiol.">
        <title>The Global Catalogue of Microorganisms (GCM) 10K type strain sequencing project: providing services to taxonomists for standard genome sequencing and annotation.</title>
        <authorList>
            <consortium name="The Broad Institute Genomics Platform"/>
            <consortium name="The Broad Institute Genome Sequencing Center for Infectious Disease"/>
            <person name="Wu L."/>
            <person name="Ma J."/>
        </authorList>
    </citation>
    <scope>NUCLEOTIDE SEQUENCE [LARGE SCALE GENOMIC DNA]</scope>
    <source>
        <strain evidence="12">NBRC 112299</strain>
    </source>
</reference>
<evidence type="ECO:0000313" key="12">
    <source>
        <dbReference type="Proteomes" id="UP001157125"/>
    </source>
</evidence>
<evidence type="ECO:0000256" key="7">
    <source>
        <dbReference type="ARBA" id="ARBA00035120"/>
    </source>
</evidence>
<dbReference type="Pfam" id="PF10698">
    <property type="entry name" value="DUF2505"/>
    <property type="match status" value="1"/>
</dbReference>
<name>A0ABQ6IIA1_9MICO</name>
<organism evidence="11 12">
    <name type="scientific">Demequina litorisediminis</name>
    <dbReference type="NCBI Taxonomy" id="1849022"/>
    <lineage>
        <taxon>Bacteria</taxon>
        <taxon>Bacillati</taxon>
        <taxon>Actinomycetota</taxon>
        <taxon>Actinomycetes</taxon>
        <taxon>Micrococcales</taxon>
        <taxon>Demequinaceae</taxon>
        <taxon>Demequina</taxon>
    </lineage>
</organism>
<keyword evidence="12" id="KW-1185">Reference proteome</keyword>
<keyword evidence="4 10" id="KW-1133">Transmembrane helix</keyword>
<comment type="caution">
    <text evidence="10">Lacks conserved residue(s) required for the propagation of feature annotation.</text>
</comment>
<proteinExistence type="inferred from homology"/>